<organism evidence="7 8">
    <name type="scientific">Facklamia lactis</name>
    <dbReference type="NCBI Taxonomy" id="2749967"/>
    <lineage>
        <taxon>Bacteria</taxon>
        <taxon>Bacillati</taxon>
        <taxon>Bacillota</taxon>
        <taxon>Bacilli</taxon>
        <taxon>Lactobacillales</taxon>
        <taxon>Aerococcaceae</taxon>
        <taxon>Facklamia</taxon>
    </lineage>
</organism>
<dbReference type="PANTHER" id="PTHR33202:SF7">
    <property type="entry name" value="FERRIC UPTAKE REGULATION PROTEIN"/>
    <property type="match status" value="1"/>
</dbReference>
<name>A0ABS0LRI7_9LACT</name>
<evidence type="ECO:0000313" key="8">
    <source>
        <dbReference type="Proteomes" id="UP000721415"/>
    </source>
</evidence>
<dbReference type="Pfam" id="PF01475">
    <property type="entry name" value="FUR"/>
    <property type="match status" value="1"/>
</dbReference>
<evidence type="ECO:0000313" key="7">
    <source>
        <dbReference type="EMBL" id="MBG9986771.1"/>
    </source>
</evidence>
<accession>A0ABS0LRI7</accession>
<dbReference type="EMBL" id="JACBXQ010000004">
    <property type="protein sequence ID" value="MBG9986771.1"/>
    <property type="molecule type" value="Genomic_DNA"/>
</dbReference>
<evidence type="ECO:0000256" key="1">
    <source>
        <dbReference type="ARBA" id="ARBA00007957"/>
    </source>
</evidence>
<dbReference type="SUPFAM" id="SSF46785">
    <property type="entry name" value="Winged helix' DNA-binding domain"/>
    <property type="match status" value="1"/>
</dbReference>
<keyword evidence="3" id="KW-0862">Zinc</keyword>
<dbReference type="InterPro" id="IPR036388">
    <property type="entry name" value="WH-like_DNA-bd_sf"/>
</dbReference>
<evidence type="ECO:0000256" key="4">
    <source>
        <dbReference type="ARBA" id="ARBA00023015"/>
    </source>
</evidence>
<dbReference type="PANTHER" id="PTHR33202">
    <property type="entry name" value="ZINC UPTAKE REGULATION PROTEIN"/>
    <property type="match status" value="1"/>
</dbReference>
<dbReference type="InterPro" id="IPR043135">
    <property type="entry name" value="Fur_C"/>
</dbReference>
<dbReference type="InterPro" id="IPR036390">
    <property type="entry name" value="WH_DNA-bd_sf"/>
</dbReference>
<comment type="similarity">
    <text evidence="1">Belongs to the Fur family.</text>
</comment>
<evidence type="ECO:0000256" key="6">
    <source>
        <dbReference type="ARBA" id="ARBA00023163"/>
    </source>
</evidence>
<evidence type="ECO:0000256" key="2">
    <source>
        <dbReference type="ARBA" id="ARBA00022491"/>
    </source>
</evidence>
<dbReference type="Gene3D" id="1.10.10.10">
    <property type="entry name" value="Winged helix-like DNA-binding domain superfamily/Winged helix DNA-binding domain"/>
    <property type="match status" value="1"/>
</dbReference>
<keyword evidence="2" id="KW-0678">Repressor</keyword>
<evidence type="ECO:0000256" key="3">
    <source>
        <dbReference type="ARBA" id="ARBA00022833"/>
    </source>
</evidence>
<keyword evidence="6" id="KW-0804">Transcription</keyword>
<dbReference type="Proteomes" id="UP000721415">
    <property type="component" value="Unassembled WGS sequence"/>
</dbReference>
<keyword evidence="5" id="KW-0238">DNA-binding</keyword>
<dbReference type="InterPro" id="IPR002481">
    <property type="entry name" value="FUR"/>
</dbReference>
<protein>
    <submittedName>
        <fullName evidence="7">Transcriptional repressor</fullName>
    </submittedName>
</protein>
<sequence>MKRDQEIQDKVDHILSEIQSNKVRITPQRRAILTYLISHPTHPTAEMIYDDIKEDFSGMSLATVYNNLKTFVEFGYVHELIFENATKRYDFIDRQHAHLICKSCGKIVDFEVEQVDHLFTRAKKRTDFSLESIDVSFYGVCEECQEK</sequence>
<proteinExistence type="inferred from homology"/>
<reference evidence="7 8" key="1">
    <citation type="submission" date="2020-07" db="EMBL/GenBank/DDBJ databases">
        <title>Facklamia lactis sp. nov., isolated from raw milk.</title>
        <authorList>
            <person name="Doll E.V."/>
            <person name="Huptas C."/>
            <person name="Staib L."/>
            <person name="Wenning M."/>
            <person name="Scherer S."/>
        </authorList>
    </citation>
    <scope>NUCLEOTIDE SEQUENCE [LARGE SCALE GENOMIC DNA]</scope>
    <source>
        <strain evidence="7 8">DSM 111018</strain>
    </source>
</reference>
<gene>
    <name evidence="7" type="ORF">HZY91_07655</name>
</gene>
<dbReference type="CDD" id="cd07153">
    <property type="entry name" value="Fur_like"/>
    <property type="match status" value="1"/>
</dbReference>
<keyword evidence="4" id="KW-0805">Transcription regulation</keyword>
<keyword evidence="8" id="KW-1185">Reference proteome</keyword>
<dbReference type="RefSeq" id="WP_197115684.1">
    <property type="nucleotide sequence ID" value="NZ_JACBXQ010000004.1"/>
</dbReference>
<evidence type="ECO:0000256" key="5">
    <source>
        <dbReference type="ARBA" id="ARBA00023125"/>
    </source>
</evidence>
<dbReference type="Gene3D" id="3.30.1490.190">
    <property type="match status" value="1"/>
</dbReference>
<comment type="caution">
    <text evidence="7">The sequence shown here is derived from an EMBL/GenBank/DDBJ whole genome shotgun (WGS) entry which is preliminary data.</text>
</comment>